<gene>
    <name evidence="2" type="ORF">NPIL_439431</name>
</gene>
<keyword evidence="3" id="KW-1185">Reference proteome</keyword>
<protein>
    <submittedName>
        <fullName evidence="2">Uncharacterized protein</fullName>
    </submittedName>
</protein>
<dbReference type="Proteomes" id="UP000887013">
    <property type="component" value="Unassembled WGS sequence"/>
</dbReference>
<comment type="caution">
    <text evidence="2">The sequence shown here is derived from an EMBL/GenBank/DDBJ whole genome shotgun (WGS) entry which is preliminary data.</text>
</comment>
<dbReference type="AlphaFoldDB" id="A0A8X6U564"/>
<proteinExistence type="predicted"/>
<feature type="compositionally biased region" description="Polar residues" evidence="1">
    <location>
        <begin position="1"/>
        <end position="10"/>
    </location>
</feature>
<evidence type="ECO:0000313" key="2">
    <source>
        <dbReference type="EMBL" id="GFT81513.1"/>
    </source>
</evidence>
<accession>A0A8X6U564</accession>
<reference evidence="2" key="1">
    <citation type="submission" date="2020-08" db="EMBL/GenBank/DDBJ databases">
        <title>Multicomponent nature underlies the extraordinary mechanical properties of spider dragline silk.</title>
        <authorList>
            <person name="Kono N."/>
            <person name="Nakamura H."/>
            <person name="Mori M."/>
            <person name="Yoshida Y."/>
            <person name="Ohtoshi R."/>
            <person name="Malay A.D."/>
            <person name="Moran D.A.P."/>
            <person name="Tomita M."/>
            <person name="Numata K."/>
            <person name="Arakawa K."/>
        </authorList>
    </citation>
    <scope>NUCLEOTIDE SEQUENCE</scope>
</reference>
<feature type="region of interest" description="Disordered" evidence="1">
    <location>
        <begin position="1"/>
        <end position="20"/>
    </location>
</feature>
<evidence type="ECO:0000256" key="1">
    <source>
        <dbReference type="SAM" id="MobiDB-lite"/>
    </source>
</evidence>
<organism evidence="2 3">
    <name type="scientific">Nephila pilipes</name>
    <name type="common">Giant wood spider</name>
    <name type="synonym">Nephila maculata</name>
    <dbReference type="NCBI Taxonomy" id="299642"/>
    <lineage>
        <taxon>Eukaryota</taxon>
        <taxon>Metazoa</taxon>
        <taxon>Ecdysozoa</taxon>
        <taxon>Arthropoda</taxon>
        <taxon>Chelicerata</taxon>
        <taxon>Arachnida</taxon>
        <taxon>Araneae</taxon>
        <taxon>Araneomorphae</taxon>
        <taxon>Entelegynae</taxon>
        <taxon>Araneoidea</taxon>
        <taxon>Nephilidae</taxon>
        <taxon>Nephila</taxon>
    </lineage>
</organism>
<sequence length="86" mass="9667">MEKSEASAQRYNDYPDFGKDNRGASARSDMHCLKFFTVPSVHGTFLPSFSLVLLEGHVEEVDRDLQQLSGIPNIPFGLFPSLIEQH</sequence>
<name>A0A8X6U564_NEPPI</name>
<evidence type="ECO:0000313" key="3">
    <source>
        <dbReference type="Proteomes" id="UP000887013"/>
    </source>
</evidence>
<dbReference type="EMBL" id="BMAW01118779">
    <property type="protein sequence ID" value="GFT81513.1"/>
    <property type="molecule type" value="Genomic_DNA"/>
</dbReference>